<protein>
    <submittedName>
        <fullName evidence="3">Uncharacterized protein</fullName>
    </submittedName>
</protein>
<dbReference type="InParanoid" id="A0A2V0PLI0"/>
<dbReference type="EMBL" id="BDRX01000132">
    <property type="protein sequence ID" value="GBF98700.1"/>
    <property type="molecule type" value="Genomic_DNA"/>
</dbReference>
<feature type="compositionally biased region" description="Low complexity" evidence="1">
    <location>
        <begin position="462"/>
        <end position="476"/>
    </location>
</feature>
<comment type="caution">
    <text evidence="3">The sequence shown here is derived from an EMBL/GenBank/DDBJ whole genome shotgun (WGS) entry which is preliminary data.</text>
</comment>
<evidence type="ECO:0000256" key="1">
    <source>
        <dbReference type="SAM" id="MobiDB-lite"/>
    </source>
</evidence>
<proteinExistence type="predicted"/>
<accession>A0A2V0PLI0</accession>
<feature type="region of interest" description="Disordered" evidence="1">
    <location>
        <begin position="462"/>
        <end position="498"/>
    </location>
</feature>
<feature type="compositionally biased region" description="Low complexity" evidence="1">
    <location>
        <begin position="989"/>
        <end position="1011"/>
    </location>
</feature>
<feature type="compositionally biased region" description="Low complexity" evidence="1">
    <location>
        <begin position="426"/>
        <end position="447"/>
    </location>
</feature>
<dbReference type="Proteomes" id="UP000247498">
    <property type="component" value="Unassembled WGS sequence"/>
</dbReference>
<evidence type="ECO:0000313" key="4">
    <source>
        <dbReference type="Proteomes" id="UP000247498"/>
    </source>
</evidence>
<gene>
    <name evidence="3" type="ORF">Rsub_11414</name>
</gene>
<keyword evidence="2" id="KW-0732">Signal</keyword>
<keyword evidence="4" id="KW-1185">Reference proteome</keyword>
<feature type="compositionally biased region" description="Low complexity" evidence="1">
    <location>
        <begin position="964"/>
        <end position="980"/>
    </location>
</feature>
<reference evidence="3 4" key="1">
    <citation type="journal article" date="2018" name="Sci. Rep.">
        <title>Raphidocelis subcapitata (=Pseudokirchneriella subcapitata) provides an insight into genome evolution and environmental adaptations in the Sphaeropleales.</title>
        <authorList>
            <person name="Suzuki S."/>
            <person name="Yamaguchi H."/>
            <person name="Nakajima N."/>
            <person name="Kawachi M."/>
        </authorList>
    </citation>
    <scope>NUCLEOTIDE SEQUENCE [LARGE SCALE GENOMIC DNA]</scope>
    <source>
        <strain evidence="3 4">NIES-35</strain>
    </source>
</reference>
<dbReference type="AlphaFoldDB" id="A0A2V0PLI0"/>
<feature type="compositionally biased region" description="Pro residues" evidence="1">
    <location>
        <begin position="482"/>
        <end position="498"/>
    </location>
</feature>
<evidence type="ECO:0000256" key="2">
    <source>
        <dbReference type="SAM" id="SignalP"/>
    </source>
</evidence>
<evidence type="ECO:0000313" key="3">
    <source>
        <dbReference type="EMBL" id="GBF98700.1"/>
    </source>
</evidence>
<dbReference type="STRING" id="307507.A0A2V0PLI0"/>
<feature type="compositionally biased region" description="Gly residues" evidence="1">
    <location>
        <begin position="382"/>
        <end position="391"/>
    </location>
</feature>
<organism evidence="3 4">
    <name type="scientific">Raphidocelis subcapitata</name>
    <dbReference type="NCBI Taxonomy" id="307507"/>
    <lineage>
        <taxon>Eukaryota</taxon>
        <taxon>Viridiplantae</taxon>
        <taxon>Chlorophyta</taxon>
        <taxon>core chlorophytes</taxon>
        <taxon>Chlorophyceae</taxon>
        <taxon>CS clade</taxon>
        <taxon>Sphaeropleales</taxon>
        <taxon>Selenastraceae</taxon>
        <taxon>Raphidocelis</taxon>
    </lineage>
</organism>
<feature type="signal peptide" evidence="2">
    <location>
        <begin position="1"/>
        <end position="32"/>
    </location>
</feature>
<name>A0A2V0PLI0_9CHLO</name>
<feature type="compositionally biased region" description="Low complexity" evidence="1">
    <location>
        <begin position="885"/>
        <end position="935"/>
    </location>
</feature>
<feature type="region of interest" description="Disordered" evidence="1">
    <location>
        <begin position="315"/>
        <end position="447"/>
    </location>
</feature>
<sequence length="1051" mass="104202">MVAMGPRTLAPETLELLMSLMALLISVATSSALPAAAGRVAVAAARALLLASANLAAVTPLLACVGNRLVARVKGQAAKSGKAPTAPADPQKGMARLLDMKALKAYSSAAVNSLLQEASRQLGVAHDPRGDAASTLRLMHSLLHVPLAQHACASARAVAASLPGAIEESRNGLKQLVSAATAPRGGHRDMPKATASRLVRAIDAAARAASKQVAHLAAAFAADAKGPVNGDSKAQIIAACRSFVESCATAAAANAYAYAALVADFGLQEPNESCSELLSGLLQEESAKLLRLPCLAAALKALNIVDELNSAAQTVPADTPSADEPAPTANEPMANLAPSADEPAPTADEPVPTAEGERSAPVESEAPAPPSLRQLRKASSGGSSGSGGSGSGAAAPDTPLAPCEPPAFAPRAFRSDSDTSGGGSGAEDAAAAGGSAQPNPLGAGAAEAGAQPLPAAVEPALPAAPATGLPDQQAAGADGGALPPPPLPLPQAPLQPQPLPPLFSPEWLALTPELCNIMFKGSQDQLVDLLLGPFRAQLQPMLAAARALCPAGAAAADEASAPLTPAAARQLLGALGAGVASGELLGLLSCALQGEGALDAMALVAVAAPTHSACALDGAGGVTHSHYSAAALIATLLCPRAEPCLGSEGENEAARETAQVHAVLMREGAGFALRLVMQRCQLQGWPAHEGLMGALDVLCATQGIPLPFAQANPAFDALRLQAVSGVLCRAGLGGDALAALGDVVHQQADWLLGLDYANYGSIMSILRTAMRAVGFGAAAACLEPQLGELHRRLEFWRQCAQQKEALLRQAVFVMRARDPSRGMALEAGAAARAAPSAVIEELPPPPPPAPAPAPPAPAPAAVVIPMPAPVPAPVPAPAPVVPAMLPGDGPHAPPSAAAGPSGGESADGSPPADASAPVPDDSEAEAPAPAGSAVPWPAAGSGEPPAVEGEGLQQPGAGGEEGPSEAAPSLSASEAAAPASDGFEGGPSGSEAAPSNEAAPEPAAEALPAQQAGGGRRRGAVWRGRAVRAGKALLLGAAGFALGTMHGRRRG</sequence>
<feature type="region of interest" description="Disordered" evidence="1">
    <location>
        <begin position="885"/>
        <end position="1021"/>
    </location>
</feature>
<feature type="chain" id="PRO_5016085107" evidence="2">
    <location>
        <begin position="33"/>
        <end position="1051"/>
    </location>
</feature>